<dbReference type="Proteomes" id="UP000077275">
    <property type="component" value="Unassembled WGS sequence"/>
</dbReference>
<dbReference type="EMBL" id="LWMW01000094">
    <property type="protein sequence ID" value="KZX16329.1"/>
    <property type="molecule type" value="Genomic_DNA"/>
</dbReference>
<reference evidence="2 3" key="1">
    <citation type="submission" date="2016-04" db="EMBL/GenBank/DDBJ databases">
        <title>Genome sequence of Methanobrevibacter cuticularis DSM 11139.</title>
        <authorList>
            <person name="Poehlein A."/>
            <person name="Seedorf H."/>
            <person name="Daniel R."/>
        </authorList>
    </citation>
    <scope>NUCLEOTIDE SEQUENCE [LARGE SCALE GENOMIC DNA]</scope>
    <source>
        <strain evidence="2 3">DSM 11139</strain>
    </source>
</reference>
<dbReference type="HAMAP" id="MF_00763">
    <property type="entry name" value="UPF0305"/>
    <property type="match status" value="1"/>
</dbReference>
<name>A0A166E6F3_9EURY</name>
<accession>A0A166E6F3</accession>
<dbReference type="RefSeq" id="WP_084270714.1">
    <property type="nucleotide sequence ID" value="NZ_LWMW01000094.1"/>
</dbReference>
<dbReference type="OrthoDB" id="81482at2157"/>
<comment type="caution">
    <text evidence="2">The sequence shown here is derived from an EMBL/GenBank/DDBJ whole genome shotgun (WGS) entry which is preliminary data.</text>
</comment>
<sequence length="181" mass="21208">MSELEKLLNELKKLGQNEEIEAMDLFEILKEESKKVSINTIMGMSTFLREDFKYIQNQYKEHYTESILSQLLRINEIKNDNSYYLNTIDKKKFNIAIKSIMNFLNCDNLYDGEEKFNIISILVTFYSVFLIQKPIHPVGTTFPGENLKIKEINDEYFCPVKSKQIKNPNSLCSFCICKSDI</sequence>
<dbReference type="Pfam" id="PF09888">
    <property type="entry name" value="DUF2115"/>
    <property type="match status" value="1"/>
</dbReference>
<dbReference type="InterPro" id="IPR019215">
    <property type="entry name" value="DUF2115"/>
</dbReference>
<proteinExistence type="inferred from homology"/>
<evidence type="ECO:0000313" key="3">
    <source>
        <dbReference type="Proteomes" id="UP000077275"/>
    </source>
</evidence>
<evidence type="ECO:0000256" key="1">
    <source>
        <dbReference type="HAMAP-Rule" id="MF_00763"/>
    </source>
</evidence>
<dbReference type="STRING" id="47311.MBCUT_08810"/>
<comment type="similarity">
    <text evidence="1">Belongs to the UPF0305 family.</text>
</comment>
<protein>
    <recommendedName>
        <fullName evidence="1">UPF0305 protein MBCUT_08810</fullName>
    </recommendedName>
</protein>
<keyword evidence="3" id="KW-1185">Reference proteome</keyword>
<dbReference type="AlphaFoldDB" id="A0A166E6F3"/>
<organism evidence="2 3">
    <name type="scientific">Methanobrevibacter cuticularis</name>
    <dbReference type="NCBI Taxonomy" id="47311"/>
    <lineage>
        <taxon>Archaea</taxon>
        <taxon>Methanobacteriati</taxon>
        <taxon>Methanobacteriota</taxon>
        <taxon>Methanomada group</taxon>
        <taxon>Methanobacteria</taxon>
        <taxon>Methanobacteriales</taxon>
        <taxon>Methanobacteriaceae</taxon>
        <taxon>Methanobrevibacter</taxon>
    </lineage>
</organism>
<dbReference type="PATRIC" id="fig|47311.3.peg.975"/>
<gene>
    <name evidence="2" type="ORF">MBCUT_08810</name>
</gene>
<evidence type="ECO:0000313" key="2">
    <source>
        <dbReference type="EMBL" id="KZX16329.1"/>
    </source>
</evidence>